<evidence type="ECO:0000256" key="6">
    <source>
        <dbReference type="SAM" id="MobiDB-lite"/>
    </source>
</evidence>
<proteinExistence type="inferred from homology"/>
<keyword evidence="4 7" id="KW-0472">Membrane</keyword>
<feature type="transmembrane region" description="Helical" evidence="7">
    <location>
        <begin position="230"/>
        <end position="248"/>
    </location>
</feature>
<reference evidence="9" key="1">
    <citation type="submission" date="2021-02" db="EMBL/GenBank/DDBJ databases">
        <authorList>
            <person name="Dougan E. K."/>
            <person name="Rhodes N."/>
            <person name="Thang M."/>
            <person name="Chan C."/>
        </authorList>
    </citation>
    <scope>NUCLEOTIDE SEQUENCE</scope>
</reference>
<dbReference type="Proteomes" id="UP000654075">
    <property type="component" value="Unassembled WGS sequence"/>
</dbReference>
<keyword evidence="2 5" id="KW-0812">Transmembrane</keyword>
<evidence type="ECO:0000256" key="2">
    <source>
        <dbReference type="ARBA" id="ARBA00022692"/>
    </source>
</evidence>
<sequence length="454" mass="49508">MWRQTSSAMAARRLAGLSVREGLRPGSLACTAIEGPRANARRGISLGPMTEQAASAGYPERSMSQGLLDKCIEAALGRGVDVAGEYHPWLPVDLFQTMLVDIHEYAGCSWFTAITLTCIGIRVMSLPITIAAIRGAREKALIQPEFMELTKKQSAIRLDQDQEKNNEIQQKIQAFTQKHGRFFMMKGTWNLFLFQMPLYITAFAAMRGIASHPDVFRGFAMEAPLWLDSLALADPYCILPFMTSAIMLTNTELFGSIDTETAAASPVGETQDQAPGTGGAVGQNTMQKYQKHFMRGSAVMFIPFTMSFPAGVFIFMSTNMIAASVQTRLLRLPALERLLEIPPRLEQVTKVGATPFGPPALVPLGMALRHLPRQNLLGTAKPSLNSSLSASVAASLQLQRPSSLLLEMPSSAPGGVETRGQRFVAPPREAPKAPQVNPRYTMRRVQRPAAASLT</sequence>
<dbReference type="AlphaFoldDB" id="A0A813GTQ9"/>
<dbReference type="Pfam" id="PF02096">
    <property type="entry name" value="60KD_IMP"/>
    <property type="match status" value="1"/>
</dbReference>
<evidence type="ECO:0000256" key="4">
    <source>
        <dbReference type="ARBA" id="ARBA00023136"/>
    </source>
</evidence>
<dbReference type="EMBL" id="CAJNNV010029282">
    <property type="protein sequence ID" value="CAE8627867.1"/>
    <property type="molecule type" value="Genomic_DNA"/>
</dbReference>
<keyword evidence="10" id="KW-1185">Reference proteome</keyword>
<feature type="transmembrane region" description="Helical" evidence="7">
    <location>
        <begin position="191"/>
        <end position="210"/>
    </location>
</feature>
<name>A0A813GTQ9_POLGL</name>
<comment type="subcellular location">
    <subcellularLocation>
        <location evidence="1 5">Membrane</location>
        <topology evidence="1 5">Multi-pass membrane protein</topology>
    </subcellularLocation>
</comment>
<evidence type="ECO:0000256" key="3">
    <source>
        <dbReference type="ARBA" id="ARBA00022989"/>
    </source>
</evidence>
<comment type="similarity">
    <text evidence="5">Belongs to the OXA1/ALB3/YidC family.</text>
</comment>
<feature type="transmembrane region" description="Helical" evidence="7">
    <location>
        <begin position="296"/>
        <end position="316"/>
    </location>
</feature>
<organism evidence="9 10">
    <name type="scientific">Polarella glacialis</name>
    <name type="common">Dinoflagellate</name>
    <dbReference type="NCBI Taxonomy" id="89957"/>
    <lineage>
        <taxon>Eukaryota</taxon>
        <taxon>Sar</taxon>
        <taxon>Alveolata</taxon>
        <taxon>Dinophyceae</taxon>
        <taxon>Suessiales</taxon>
        <taxon>Suessiaceae</taxon>
        <taxon>Polarella</taxon>
    </lineage>
</organism>
<evidence type="ECO:0000313" key="10">
    <source>
        <dbReference type="Proteomes" id="UP000654075"/>
    </source>
</evidence>
<protein>
    <recommendedName>
        <fullName evidence="8">Membrane insertase YidC/Oxa/ALB C-terminal domain-containing protein</fullName>
    </recommendedName>
</protein>
<dbReference type="CDD" id="cd20069">
    <property type="entry name" value="5TM_Oxa1-like"/>
    <property type="match status" value="1"/>
</dbReference>
<dbReference type="InterPro" id="IPR028055">
    <property type="entry name" value="YidC/Oxa/ALB_C"/>
</dbReference>
<gene>
    <name evidence="9" type="ORF">PGLA1383_LOCUS44584</name>
</gene>
<dbReference type="GO" id="GO:0032977">
    <property type="term" value="F:membrane insertase activity"/>
    <property type="evidence" value="ECO:0007669"/>
    <property type="project" value="InterPro"/>
</dbReference>
<evidence type="ECO:0000313" key="9">
    <source>
        <dbReference type="EMBL" id="CAE8627867.1"/>
    </source>
</evidence>
<dbReference type="GO" id="GO:0032979">
    <property type="term" value="P:protein insertion into mitochondrial inner membrane from matrix"/>
    <property type="evidence" value="ECO:0007669"/>
    <property type="project" value="TreeGrafter"/>
</dbReference>
<dbReference type="GO" id="GO:0005743">
    <property type="term" value="C:mitochondrial inner membrane"/>
    <property type="evidence" value="ECO:0007669"/>
    <property type="project" value="TreeGrafter"/>
</dbReference>
<comment type="caution">
    <text evidence="9">The sequence shown here is derived from an EMBL/GenBank/DDBJ whole genome shotgun (WGS) entry which is preliminary data.</text>
</comment>
<dbReference type="InterPro" id="IPR001708">
    <property type="entry name" value="YidC/ALB3/OXA1/COX18"/>
</dbReference>
<accession>A0A813GTQ9</accession>
<evidence type="ECO:0000256" key="7">
    <source>
        <dbReference type="SAM" id="Phobius"/>
    </source>
</evidence>
<dbReference type="PANTHER" id="PTHR12428:SF65">
    <property type="entry name" value="CYTOCHROME C OXIDASE ASSEMBLY PROTEIN COX18, MITOCHONDRIAL"/>
    <property type="match status" value="1"/>
</dbReference>
<evidence type="ECO:0000256" key="5">
    <source>
        <dbReference type="RuleBase" id="RU003945"/>
    </source>
</evidence>
<feature type="region of interest" description="Disordered" evidence="6">
    <location>
        <begin position="409"/>
        <end position="454"/>
    </location>
</feature>
<evidence type="ECO:0000259" key="8">
    <source>
        <dbReference type="Pfam" id="PF02096"/>
    </source>
</evidence>
<keyword evidence="3 7" id="KW-1133">Transmembrane helix</keyword>
<evidence type="ECO:0000256" key="1">
    <source>
        <dbReference type="ARBA" id="ARBA00004141"/>
    </source>
</evidence>
<dbReference type="PANTHER" id="PTHR12428">
    <property type="entry name" value="OXA1"/>
    <property type="match status" value="1"/>
</dbReference>
<dbReference type="OrthoDB" id="264532at2759"/>
<feature type="domain" description="Membrane insertase YidC/Oxa/ALB C-terminal" evidence="8">
    <location>
        <begin position="110"/>
        <end position="329"/>
    </location>
</feature>